<proteinExistence type="predicted"/>
<comment type="caution">
    <text evidence="2">The sequence shown here is derived from an EMBL/GenBank/DDBJ whole genome shotgun (WGS) entry which is preliminary data.</text>
</comment>
<dbReference type="Pfam" id="PF13817">
    <property type="entry name" value="DDE_Tnp_IS66_C"/>
    <property type="match status" value="1"/>
</dbReference>
<name>A0A0R2K183_9LACO</name>
<gene>
    <name evidence="2" type="ORF">IV43_GL001472</name>
</gene>
<protein>
    <recommendedName>
        <fullName evidence="1">Transposase IS66 C-terminal domain-containing protein</fullName>
    </recommendedName>
</protein>
<evidence type="ECO:0000259" key="1">
    <source>
        <dbReference type="Pfam" id="PF13817"/>
    </source>
</evidence>
<dbReference type="STRING" id="89059.LAC1533_1813"/>
<evidence type="ECO:0000313" key="3">
    <source>
        <dbReference type="Proteomes" id="UP000051491"/>
    </source>
</evidence>
<evidence type="ECO:0000313" key="2">
    <source>
        <dbReference type="EMBL" id="KRN83342.1"/>
    </source>
</evidence>
<dbReference type="InterPro" id="IPR039552">
    <property type="entry name" value="IS66_C"/>
</dbReference>
<feature type="domain" description="Transposase IS66 C-terminal" evidence="1">
    <location>
        <begin position="12"/>
        <end position="36"/>
    </location>
</feature>
<dbReference type="AlphaFoldDB" id="A0A0R2K183"/>
<sequence>MAGAQANAVWLTLIESAKANGLDPEQYLIGLLTQVSQLGPFPSTTELEPYLPWNQKQPKIEKNA</sequence>
<reference evidence="2 3" key="1">
    <citation type="journal article" date="2015" name="Genome Announc.">
        <title>Expanding the biotechnology potential of lactobacilli through comparative genomics of 213 strains and associated genera.</title>
        <authorList>
            <person name="Sun Z."/>
            <person name="Harris H.M."/>
            <person name="McCann A."/>
            <person name="Guo C."/>
            <person name="Argimon S."/>
            <person name="Zhang W."/>
            <person name="Yang X."/>
            <person name="Jeffery I.B."/>
            <person name="Cooney J.C."/>
            <person name="Kagawa T.F."/>
            <person name="Liu W."/>
            <person name="Song Y."/>
            <person name="Salvetti E."/>
            <person name="Wrobel A."/>
            <person name="Rasinkangas P."/>
            <person name="Parkhill J."/>
            <person name="Rea M.C."/>
            <person name="O'Sullivan O."/>
            <person name="Ritari J."/>
            <person name="Douillard F.P."/>
            <person name="Paul Ross R."/>
            <person name="Yang R."/>
            <person name="Briner A.E."/>
            <person name="Felis G.E."/>
            <person name="de Vos W.M."/>
            <person name="Barrangou R."/>
            <person name="Klaenhammer T.R."/>
            <person name="Caufield P.W."/>
            <person name="Cui Y."/>
            <person name="Zhang H."/>
            <person name="O'Toole P.W."/>
        </authorList>
    </citation>
    <scope>NUCLEOTIDE SEQUENCE [LARGE SCALE GENOMIC DNA]</scope>
    <source>
        <strain evidence="2 3">DSM 15353</strain>
    </source>
</reference>
<dbReference type="PATRIC" id="fig|89059.3.peg.1572"/>
<organism evidence="2 3">
    <name type="scientific">Ligilactobacillus acidipiscis</name>
    <dbReference type="NCBI Taxonomy" id="89059"/>
    <lineage>
        <taxon>Bacteria</taxon>
        <taxon>Bacillati</taxon>
        <taxon>Bacillota</taxon>
        <taxon>Bacilli</taxon>
        <taxon>Lactobacillales</taxon>
        <taxon>Lactobacillaceae</taxon>
        <taxon>Ligilactobacillus</taxon>
    </lineage>
</organism>
<dbReference type="Proteomes" id="UP000051491">
    <property type="component" value="Unassembled WGS sequence"/>
</dbReference>
<accession>A0A0R2K183</accession>
<dbReference type="EMBL" id="JQBK01000043">
    <property type="protein sequence ID" value="KRN83342.1"/>
    <property type="molecule type" value="Genomic_DNA"/>
</dbReference>